<evidence type="ECO:0000256" key="2">
    <source>
        <dbReference type="ARBA" id="ARBA00022737"/>
    </source>
</evidence>
<dbReference type="InterPro" id="IPR051179">
    <property type="entry name" value="WD_repeat_multifunction"/>
</dbReference>
<dbReference type="Proteomes" id="UP001151002">
    <property type="component" value="Unassembled WGS sequence"/>
</dbReference>
<dbReference type="Pfam" id="PF00400">
    <property type="entry name" value="WD40"/>
    <property type="match status" value="1"/>
</dbReference>
<dbReference type="InterPro" id="IPR019775">
    <property type="entry name" value="WD40_repeat_CS"/>
</dbReference>
<dbReference type="InterPro" id="IPR001680">
    <property type="entry name" value="WD40_rpt"/>
</dbReference>
<evidence type="ECO:0000313" key="5">
    <source>
        <dbReference type="EMBL" id="MCY1139651.1"/>
    </source>
</evidence>
<dbReference type="EMBL" id="JAPNTZ010000005">
    <property type="protein sequence ID" value="MCY1139651.1"/>
    <property type="molecule type" value="Genomic_DNA"/>
</dbReference>
<organism evidence="5 6">
    <name type="scientific">Paractinoplanes pyxinae</name>
    <dbReference type="NCBI Taxonomy" id="2997416"/>
    <lineage>
        <taxon>Bacteria</taxon>
        <taxon>Bacillati</taxon>
        <taxon>Actinomycetota</taxon>
        <taxon>Actinomycetes</taxon>
        <taxon>Micromonosporales</taxon>
        <taxon>Micromonosporaceae</taxon>
        <taxon>Paractinoplanes</taxon>
    </lineage>
</organism>
<dbReference type="SMART" id="SM00320">
    <property type="entry name" value="WD40"/>
    <property type="match status" value="3"/>
</dbReference>
<comment type="caution">
    <text evidence="5">The sequence shown here is derived from an EMBL/GenBank/DDBJ whole genome shotgun (WGS) entry which is preliminary data.</text>
</comment>
<dbReference type="InterPro" id="IPR015943">
    <property type="entry name" value="WD40/YVTN_repeat-like_dom_sf"/>
</dbReference>
<keyword evidence="4" id="KW-1133">Transmembrane helix</keyword>
<dbReference type="PROSITE" id="PS50294">
    <property type="entry name" value="WD_REPEATS_REGION"/>
    <property type="match status" value="1"/>
</dbReference>
<evidence type="ECO:0000256" key="4">
    <source>
        <dbReference type="SAM" id="Phobius"/>
    </source>
</evidence>
<dbReference type="RefSeq" id="WP_267563780.1">
    <property type="nucleotide sequence ID" value="NZ_JAPNTZ010000005.1"/>
</dbReference>
<dbReference type="PROSITE" id="PS00678">
    <property type="entry name" value="WD_REPEATS_1"/>
    <property type="match status" value="1"/>
</dbReference>
<reference evidence="5" key="1">
    <citation type="submission" date="2022-11" db="EMBL/GenBank/DDBJ databases">
        <authorList>
            <person name="Somphong A."/>
            <person name="Phongsopitanun W."/>
        </authorList>
    </citation>
    <scope>NUCLEOTIDE SEQUENCE</scope>
    <source>
        <strain evidence="5">Pm04-4</strain>
    </source>
</reference>
<protein>
    <recommendedName>
        <fullName evidence="7">WD-40 repeat protein</fullName>
    </recommendedName>
</protein>
<name>A0ABT4AZH6_9ACTN</name>
<dbReference type="Gene3D" id="2.130.10.10">
    <property type="entry name" value="YVTN repeat-like/Quinoprotein amine dehydrogenase"/>
    <property type="match status" value="1"/>
</dbReference>
<feature type="transmembrane region" description="Helical" evidence="4">
    <location>
        <begin position="103"/>
        <end position="123"/>
    </location>
</feature>
<evidence type="ECO:0008006" key="7">
    <source>
        <dbReference type="Google" id="ProtNLM"/>
    </source>
</evidence>
<evidence type="ECO:0000256" key="3">
    <source>
        <dbReference type="PROSITE-ProRule" id="PRU00221"/>
    </source>
</evidence>
<dbReference type="SUPFAM" id="SSF50978">
    <property type="entry name" value="WD40 repeat-like"/>
    <property type="match status" value="1"/>
</dbReference>
<dbReference type="PANTHER" id="PTHR19857:SF8">
    <property type="entry name" value="ANGIO-ASSOCIATED MIGRATORY CELL PROTEIN"/>
    <property type="match status" value="1"/>
</dbReference>
<keyword evidence="4" id="KW-0472">Membrane</keyword>
<dbReference type="PANTHER" id="PTHR19857">
    <property type="entry name" value="MITOCHONDRIAL DIVISION PROTEIN 1-RELATED"/>
    <property type="match status" value="1"/>
</dbReference>
<accession>A0ABT4AZH6</accession>
<keyword evidence="4" id="KW-0812">Transmembrane</keyword>
<feature type="repeat" description="WD" evidence="3">
    <location>
        <begin position="192"/>
        <end position="225"/>
    </location>
</feature>
<evidence type="ECO:0000256" key="1">
    <source>
        <dbReference type="ARBA" id="ARBA00022574"/>
    </source>
</evidence>
<gene>
    <name evidence="5" type="ORF">OWR29_16750</name>
</gene>
<proteinExistence type="predicted"/>
<dbReference type="PROSITE" id="PS50082">
    <property type="entry name" value="WD_REPEATS_2"/>
    <property type="match status" value="1"/>
</dbReference>
<dbReference type="InterPro" id="IPR036322">
    <property type="entry name" value="WD40_repeat_dom_sf"/>
</dbReference>
<sequence length="439" mass="46930">MSREVSWWLDNRPPGRLLIALTAGTISWTGEDFDWAVTDSLSPELAGRFRREPLWADLRPYAGRTGPSQLGDIVADLAAPVLGVDKDTLVGEHVRQRRRTTRLLVSVVAALCVLLLSAVIAFVDARRQTEPAERQTAIATSRQLRALSEAALPSDPRTAIGLGLAAHRLYPAPESKHAVFRALAGTRYISTLGGHRERITEVAFASPGRLLATAGADGLVNVWDLTDPVRHKRVAGPVDVGIGRIEMLAFRPGSTLLAIGAWNDHEEQLSTPIVLWDVSRPFAGAHRVYRQPGSMTALTFLPGGNLMATSTTDGNSPSGQVHLWEVNSWSEARDLSFRDSGQAGAVTSLAATPDGRLLIAGTGEGDGDDISGTVTGWQVRDGTRLRRRGTVRLGPVAALAVAPDGCTVVAGGQQRNSDGVLTLLDISNRDRIKRAAAPA</sequence>
<keyword evidence="1 3" id="KW-0853">WD repeat</keyword>
<evidence type="ECO:0000313" key="6">
    <source>
        <dbReference type="Proteomes" id="UP001151002"/>
    </source>
</evidence>
<keyword evidence="6" id="KW-1185">Reference proteome</keyword>
<keyword evidence="2" id="KW-0677">Repeat</keyword>